<proteinExistence type="predicted"/>
<feature type="transmembrane region" description="Helical" evidence="1">
    <location>
        <begin position="39"/>
        <end position="62"/>
    </location>
</feature>
<organism evidence="2 3">
    <name type="scientific">Martelella alba</name>
    <dbReference type="NCBI Taxonomy" id="2590451"/>
    <lineage>
        <taxon>Bacteria</taxon>
        <taxon>Pseudomonadati</taxon>
        <taxon>Pseudomonadota</taxon>
        <taxon>Alphaproteobacteria</taxon>
        <taxon>Hyphomicrobiales</taxon>
        <taxon>Aurantimonadaceae</taxon>
        <taxon>Martelella</taxon>
    </lineage>
</organism>
<protein>
    <submittedName>
        <fullName evidence="2">Uncharacterized protein</fullName>
    </submittedName>
</protein>
<dbReference type="Proteomes" id="UP000318801">
    <property type="component" value="Unassembled WGS sequence"/>
</dbReference>
<sequence length="66" mass="7082">MRLMQAIFGELYGLFVDDGWLALQVVVLVFVTLSLVDGFGLASLAGGGLLVLGCMLILLLSLRRGR</sequence>
<reference evidence="2 3" key="1">
    <citation type="submission" date="2019-06" db="EMBL/GenBank/DDBJ databases">
        <authorList>
            <person name="Li M."/>
        </authorList>
    </citation>
    <scope>NUCLEOTIDE SEQUENCE [LARGE SCALE GENOMIC DNA]</scope>
    <source>
        <strain evidence="2 3">BGMRC2036</strain>
    </source>
</reference>
<comment type="caution">
    <text evidence="2">The sequence shown here is derived from an EMBL/GenBank/DDBJ whole genome shotgun (WGS) entry which is preliminary data.</text>
</comment>
<keyword evidence="3" id="KW-1185">Reference proteome</keyword>
<dbReference type="RefSeq" id="WP_141148118.1">
    <property type="nucleotide sequence ID" value="NZ_VHLG01000002.1"/>
</dbReference>
<feature type="transmembrane region" description="Helical" evidence="1">
    <location>
        <begin position="12"/>
        <end position="33"/>
    </location>
</feature>
<evidence type="ECO:0000313" key="2">
    <source>
        <dbReference type="EMBL" id="TPW32610.1"/>
    </source>
</evidence>
<keyword evidence="1" id="KW-0812">Transmembrane</keyword>
<evidence type="ECO:0000256" key="1">
    <source>
        <dbReference type="SAM" id="Phobius"/>
    </source>
</evidence>
<evidence type="ECO:0000313" key="3">
    <source>
        <dbReference type="Proteomes" id="UP000318801"/>
    </source>
</evidence>
<accession>A0A506UF04</accession>
<keyword evidence="1" id="KW-1133">Transmembrane helix</keyword>
<keyword evidence="1" id="KW-0472">Membrane</keyword>
<name>A0A506UF04_9HYPH</name>
<dbReference type="AlphaFoldDB" id="A0A506UF04"/>
<dbReference type="EMBL" id="VHLG01000002">
    <property type="protein sequence ID" value="TPW32610.1"/>
    <property type="molecule type" value="Genomic_DNA"/>
</dbReference>
<gene>
    <name evidence="2" type="ORF">FJU08_06365</name>
</gene>